<evidence type="ECO:0000313" key="2">
    <source>
        <dbReference type="Proteomes" id="UP001597075"/>
    </source>
</evidence>
<dbReference type="Proteomes" id="UP001597075">
    <property type="component" value="Unassembled WGS sequence"/>
</dbReference>
<dbReference type="EMBL" id="JBHUDL010000011">
    <property type="protein sequence ID" value="MFD1635300.1"/>
    <property type="molecule type" value="Genomic_DNA"/>
</dbReference>
<name>A0ABD6D253_9EURY</name>
<gene>
    <name evidence="1" type="ORF">ACFSBJ_16380</name>
</gene>
<reference evidence="1 2" key="1">
    <citation type="journal article" date="2019" name="Int. J. Syst. Evol. Microbiol.">
        <title>The Global Catalogue of Microorganisms (GCM) 10K type strain sequencing project: providing services to taxonomists for standard genome sequencing and annotation.</title>
        <authorList>
            <consortium name="The Broad Institute Genomics Platform"/>
            <consortium name="The Broad Institute Genome Sequencing Center for Infectious Disease"/>
            <person name="Wu L."/>
            <person name="Ma J."/>
        </authorList>
    </citation>
    <scope>NUCLEOTIDE SEQUENCE [LARGE SCALE GENOMIC DNA]</scope>
    <source>
        <strain evidence="1 2">CGMCC 1.10594</strain>
    </source>
</reference>
<sequence>MPFLAHREPETGAAESLVTPEEVDDGIDVYCPECGGRMRPRGGSGEKARHFFHVESVGGNKGCSGLGGDVGESERHQVLKSLAVSGLRARFEDEDLAMCNSEVAVDVDETLSDASVRRADALVEFEEKTSSSETE</sequence>
<comment type="caution">
    <text evidence="1">The sequence shown here is derived from an EMBL/GenBank/DDBJ whole genome shotgun (WGS) entry which is preliminary data.</text>
</comment>
<dbReference type="RefSeq" id="WP_256406470.1">
    <property type="nucleotide sequence ID" value="NZ_CP187153.1"/>
</dbReference>
<protein>
    <submittedName>
        <fullName evidence="1">Uncharacterized protein</fullName>
    </submittedName>
</protein>
<proteinExistence type="predicted"/>
<organism evidence="1 2">
    <name type="scientific">Haloplanus ruber</name>
    <dbReference type="NCBI Taxonomy" id="869892"/>
    <lineage>
        <taxon>Archaea</taxon>
        <taxon>Methanobacteriati</taxon>
        <taxon>Methanobacteriota</taxon>
        <taxon>Stenosarchaea group</taxon>
        <taxon>Halobacteria</taxon>
        <taxon>Halobacteriales</taxon>
        <taxon>Haloferacaceae</taxon>
        <taxon>Haloplanus</taxon>
    </lineage>
</organism>
<keyword evidence="2" id="KW-1185">Reference proteome</keyword>
<evidence type="ECO:0000313" key="1">
    <source>
        <dbReference type="EMBL" id="MFD1635300.1"/>
    </source>
</evidence>
<dbReference type="AlphaFoldDB" id="A0ABD6D253"/>
<accession>A0ABD6D253</accession>